<comment type="caution">
    <text evidence="3">The sequence shown here is derived from an EMBL/GenBank/DDBJ whole genome shotgun (WGS) entry which is preliminary data.</text>
</comment>
<dbReference type="EMBL" id="MRZV01001433">
    <property type="protein sequence ID" value="PIK37896.1"/>
    <property type="molecule type" value="Genomic_DNA"/>
</dbReference>
<dbReference type="GO" id="GO:0005524">
    <property type="term" value="F:ATP binding"/>
    <property type="evidence" value="ECO:0007669"/>
    <property type="project" value="InterPro"/>
</dbReference>
<dbReference type="Pfam" id="PF04675">
    <property type="entry name" value="DNA_ligase_A_N"/>
    <property type="match status" value="1"/>
</dbReference>
<dbReference type="STRING" id="307972.A0A2G8JQ62"/>
<organism evidence="3 4">
    <name type="scientific">Stichopus japonicus</name>
    <name type="common">Sea cucumber</name>
    <dbReference type="NCBI Taxonomy" id="307972"/>
    <lineage>
        <taxon>Eukaryota</taxon>
        <taxon>Metazoa</taxon>
        <taxon>Echinodermata</taxon>
        <taxon>Eleutherozoa</taxon>
        <taxon>Echinozoa</taxon>
        <taxon>Holothuroidea</taxon>
        <taxon>Aspidochirotacea</taxon>
        <taxon>Aspidochirotida</taxon>
        <taxon>Stichopodidae</taxon>
        <taxon>Apostichopus</taxon>
    </lineage>
</organism>
<proteinExistence type="predicted"/>
<protein>
    <submittedName>
        <fullName evidence="3">Putative DNA ligase 4</fullName>
    </submittedName>
</protein>
<accession>A0A2G8JQ62</accession>
<evidence type="ECO:0000259" key="2">
    <source>
        <dbReference type="Pfam" id="PF04675"/>
    </source>
</evidence>
<dbReference type="GO" id="GO:0006310">
    <property type="term" value="P:DNA recombination"/>
    <property type="evidence" value="ECO:0007669"/>
    <property type="project" value="InterPro"/>
</dbReference>
<dbReference type="PANTHER" id="PTHR45997:SF1">
    <property type="entry name" value="DNA LIGASE 4"/>
    <property type="match status" value="1"/>
</dbReference>
<keyword evidence="4" id="KW-1185">Reference proteome</keyword>
<dbReference type="PANTHER" id="PTHR45997">
    <property type="entry name" value="DNA LIGASE 4"/>
    <property type="match status" value="1"/>
</dbReference>
<dbReference type="InterPro" id="IPR029710">
    <property type="entry name" value="LIG4"/>
</dbReference>
<dbReference type="GO" id="GO:0006297">
    <property type="term" value="P:nucleotide-excision repair, DNA gap filling"/>
    <property type="evidence" value="ECO:0007669"/>
    <property type="project" value="TreeGrafter"/>
</dbReference>
<dbReference type="GO" id="GO:0003677">
    <property type="term" value="F:DNA binding"/>
    <property type="evidence" value="ECO:0007669"/>
    <property type="project" value="InterPro"/>
</dbReference>
<evidence type="ECO:0000256" key="1">
    <source>
        <dbReference type="ARBA" id="ARBA00022598"/>
    </source>
</evidence>
<dbReference type="GO" id="GO:0032807">
    <property type="term" value="C:DNA ligase IV complex"/>
    <property type="evidence" value="ECO:0007669"/>
    <property type="project" value="TreeGrafter"/>
</dbReference>
<name>A0A2G8JQ62_STIJA</name>
<dbReference type="AlphaFoldDB" id="A0A2G8JQ62"/>
<dbReference type="GO" id="GO:0005958">
    <property type="term" value="C:DNA-dependent protein kinase-DNA ligase 4 complex"/>
    <property type="evidence" value="ECO:0007669"/>
    <property type="project" value="TreeGrafter"/>
</dbReference>
<sequence length="93" mass="10839">MADQSTPQEETVATYIPFAELCGFLEKVQRKQGSDNKKAIFKSFLEKWRECHTQLHKNNPNVKDSFFPAMRLILPQLERERMAYGIKEVLHGV</sequence>
<feature type="domain" description="DNA ligase ATP-dependent N-terminal" evidence="2">
    <location>
        <begin position="17"/>
        <end position="89"/>
    </location>
</feature>
<evidence type="ECO:0000313" key="4">
    <source>
        <dbReference type="Proteomes" id="UP000230750"/>
    </source>
</evidence>
<dbReference type="OrthoDB" id="151490at2759"/>
<dbReference type="GO" id="GO:0003910">
    <property type="term" value="F:DNA ligase (ATP) activity"/>
    <property type="evidence" value="ECO:0007669"/>
    <property type="project" value="InterPro"/>
</dbReference>
<gene>
    <name evidence="3" type="ORF">BSL78_25273</name>
</gene>
<dbReference type="GO" id="GO:0006303">
    <property type="term" value="P:double-strand break repair via nonhomologous end joining"/>
    <property type="evidence" value="ECO:0007669"/>
    <property type="project" value="TreeGrafter"/>
</dbReference>
<evidence type="ECO:0000313" key="3">
    <source>
        <dbReference type="EMBL" id="PIK37896.1"/>
    </source>
</evidence>
<dbReference type="InterPro" id="IPR036599">
    <property type="entry name" value="DNA_ligase_N_sf"/>
</dbReference>
<reference evidence="3 4" key="1">
    <citation type="journal article" date="2017" name="PLoS Biol.">
        <title>The sea cucumber genome provides insights into morphological evolution and visceral regeneration.</title>
        <authorList>
            <person name="Zhang X."/>
            <person name="Sun L."/>
            <person name="Yuan J."/>
            <person name="Sun Y."/>
            <person name="Gao Y."/>
            <person name="Zhang L."/>
            <person name="Li S."/>
            <person name="Dai H."/>
            <person name="Hamel J.F."/>
            <person name="Liu C."/>
            <person name="Yu Y."/>
            <person name="Liu S."/>
            <person name="Lin W."/>
            <person name="Guo K."/>
            <person name="Jin S."/>
            <person name="Xu P."/>
            <person name="Storey K.B."/>
            <person name="Huan P."/>
            <person name="Zhang T."/>
            <person name="Zhou Y."/>
            <person name="Zhang J."/>
            <person name="Lin C."/>
            <person name="Li X."/>
            <person name="Xing L."/>
            <person name="Huo D."/>
            <person name="Sun M."/>
            <person name="Wang L."/>
            <person name="Mercier A."/>
            <person name="Li F."/>
            <person name="Yang H."/>
            <person name="Xiang J."/>
        </authorList>
    </citation>
    <scope>NUCLEOTIDE SEQUENCE [LARGE SCALE GENOMIC DNA]</scope>
    <source>
        <strain evidence="3">Shaxun</strain>
        <tissue evidence="3">Muscle</tissue>
    </source>
</reference>
<dbReference type="Proteomes" id="UP000230750">
    <property type="component" value="Unassembled WGS sequence"/>
</dbReference>
<keyword evidence="1 3" id="KW-0436">Ligase</keyword>
<dbReference type="Gene3D" id="1.10.3260.10">
    <property type="entry name" value="DNA ligase, ATP-dependent, N-terminal domain"/>
    <property type="match status" value="1"/>
</dbReference>
<dbReference type="InterPro" id="IPR012308">
    <property type="entry name" value="DNA_ligase_ATP-dep_N"/>
</dbReference>